<feature type="non-terminal residue" evidence="2">
    <location>
        <position position="287"/>
    </location>
</feature>
<dbReference type="InterPro" id="IPR003423">
    <property type="entry name" value="OMP_efflux"/>
</dbReference>
<comment type="similarity">
    <text evidence="1">Belongs to the outer membrane factor (OMF) (TC 1.B.17) family.</text>
</comment>
<evidence type="ECO:0000313" key="2">
    <source>
        <dbReference type="EMBL" id="MBC8178794.1"/>
    </source>
</evidence>
<gene>
    <name evidence="2" type="ORF">H8E19_15430</name>
</gene>
<proteinExistence type="inferred from homology"/>
<comment type="caution">
    <text evidence="2">The sequence shown here is derived from an EMBL/GenBank/DDBJ whole genome shotgun (WGS) entry which is preliminary data.</text>
</comment>
<dbReference type="PANTHER" id="PTHR30203">
    <property type="entry name" value="OUTER MEMBRANE CATION EFFLUX PROTEIN"/>
    <property type="match status" value="1"/>
</dbReference>
<dbReference type="Proteomes" id="UP000650524">
    <property type="component" value="Unassembled WGS sequence"/>
</dbReference>
<organism evidence="2 3">
    <name type="scientific">Candidatus Desulfacyla euxinica</name>
    <dbReference type="NCBI Taxonomy" id="2841693"/>
    <lineage>
        <taxon>Bacteria</taxon>
        <taxon>Deltaproteobacteria</taxon>
        <taxon>Candidatus Desulfacyla</taxon>
    </lineage>
</organism>
<evidence type="ECO:0000313" key="3">
    <source>
        <dbReference type="Proteomes" id="UP000650524"/>
    </source>
</evidence>
<dbReference type="SUPFAM" id="SSF56954">
    <property type="entry name" value="Outer membrane efflux proteins (OEP)"/>
    <property type="match status" value="1"/>
</dbReference>
<protein>
    <submittedName>
        <fullName evidence="2">TolC family protein</fullName>
    </submittedName>
</protein>
<name>A0A8J6T8T2_9DELT</name>
<reference evidence="2 3" key="1">
    <citation type="submission" date="2020-08" db="EMBL/GenBank/DDBJ databases">
        <title>Bridging the membrane lipid divide: bacteria of the FCB group superphylum have the potential to synthesize archaeal ether lipids.</title>
        <authorList>
            <person name="Villanueva L."/>
            <person name="Von Meijenfeldt F.A.B."/>
            <person name="Westbye A.B."/>
            <person name="Yadav S."/>
            <person name="Hopmans E.C."/>
            <person name="Dutilh B.E."/>
            <person name="Sinninghe Damste J.S."/>
        </authorList>
    </citation>
    <scope>NUCLEOTIDE SEQUENCE [LARGE SCALE GENOMIC DNA]</scope>
    <source>
        <strain evidence="2">NIOZ-UU27</strain>
    </source>
</reference>
<sequence length="287" mass="30741">MLPKDGQVACHDVMAIDFSLIGMAIQRRVRGGMKILCLSLMLVMAFLGCNKAMPELGPDKFTSTAPGKAYVVPKEKKQEALPAKKLPGLSDERQPSGQDFTLAQLVDVALRINPSTKVAWERARSAAAQWGVARGDYYPTISGDVSGYGAGGSARGVFGQVGVSLSYLLLDFGGREASVESARQALAAANWNHNQAIQDVLRNVPQAYYEYIGYKAQVRASEASLKEALTSLDSTEQRRRAGVSTIADVLQARSNADQVRLTLVANRGGVKVSRGDLATAVGWPANI</sequence>
<dbReference type="Pfam" id="PF02321">
    <property type="entry name" value="OEP"/>
    <property type="match status" value="1"/>
</dbReference>
<evidence type="ECO:0000256" key="1">
    <source>
        <dbReference type="ARBA" id="ARBA00007613"/>
    </source>
</evidence>
<dbReference type="EMBL" id="JACNJD010000314">
    <property type="protein sequence ID" value="MBC8178794.1"/>
    <property type="molecule type" value="Genomic_DNA"/>
</dbReference>
<dbReference type="AlphaFoldDB" id="A0A8J6T8T2"/>
<dbReference type="GO" id="GO:0015562">
    <property type="term" value="F:efflux transmembrane transporter activity"/>
    <property type="evidence" value="ECO:0007669"/>
    <property type="project" value="InterPro"/>
</dbReference>
<accession>A0A8J6T8T2</accession>
<dbReference type="Gene3D" id="1.20.1600.10">
    <property type="entry name" value="Outer membrane efflux proteins (OEP)"/>
    <property type="match status" value="1"/>
</dbReference>
<dbReference type="PANTHER" id="PTHR30203:SF29">
    <property type="entry name" value="PROTEIN CYAE"/>
    <property type="match status" value="1"/>
</dbReference>
<dbReference type="InterPro" id="IPR010131">
    <property type="entry name" value="MdtP/NodT-like"/>
</dbReference>